<evidence type="ECO:0000313" key="5">
    <source>
        <dbReference type="Proteomes" id="UP001152622"/>
    </source>
</evidence>
<dbReference type="InterPro" id="IPR007856">
    <property type="entry name" value="SapB_1"/>
</dbReference>
<evidence type="ECO:0000256" key="2">
    <source>
        <dbReference type="SAM" id="SignalP"/>
    </source>
</evidence>
<dbReference type="InterPro" id="IPR008139">
    <property type="entry name" value="SaposinB_dom"/>
</dbReference>
<reference evidence="4" key="1">
    <citation type="journal article" date="2023" name="Science">
        <title>Genome structures resolve the early diversification of teleost fishes.</title>
        <authorList>
            <person name="Parey E."/>
            <person name="Louis A."/>
            <person name="Montfort J."/>
            <person name="Bouchez O."/>
            <person name="Roques C."/>
            <person name="Iampietro C."/>
            <person name="Lluch J."/>
            <person name="Castinel A."/>
            <person name="Donnadieu C."/>
            <person name="Desvignes T."/>
            <person name="Floi Bucao C."/>
            <person name="Jouanno E."/>
            <person name="Wen M."/>
            <person name="Mejri S."/>
            <person name="Dirks R."/>
            <person name="Jansen H."/>
            <person name="Henkel C."/>
            <person name="Chen W.J."/>
            <person name="Zahm M."/>
            <person name="Cabau C."/>
            <person name="Klopp C."/>
            <person name="Thompson A.W."/>
            <person name="Robinson-Rechavi M."/>
            <person name="Braasch I."/>
            <person name="Lecointre G."/>
            <person name="Bobe J."/>
            <person name="Postlethwait J.H."/>
            <person name="Berthelot C."/>
            <person name="Roest Crollius H."/>
            <person name="Guiguen Y."/>
        </authorList>
    </citation>
    <scope>NUCLEOTIDE SEQUENCE</scope>
    <source>
        <strain evidence="4">WJC10195</strain>
    </source>
</reference>
<dbReference type="OrthoDB" id="69496at2759"/>
<dbReference type="AlphaFoldDB" id="A0A9Q1IB68"/>
<feature type="signal peptide" evidence="2">
    <location>
        <begin position="1"/>
        <end position="19"/>
    </location>
</feature>
<dbReference type="InterPro" id="IPR011001">
    <property type="entry name" value="Saposin-like"/>
</dbReference>
<organism evidence="4 5">
    <name type="scientific">Synaphobranchus kaupii</name>
    <name type="common">Kaup's arrowtooth eel</name>
    <dbReference type="NCBI Taxonomy" id="118154"/>
    <lineage>
        <taxon>Eukaryota</taxon>
        <taxon>Metazoa</taxon>
        <taxon>Chordata</taxon>
        <taxon>Craniata</taxon>
        <taxon>Vertebrata</taxon>
        <taxon>Euteleostomi</taxon>
        <taxon>Actinopterygii</taxon>
        <taxon>Neopterygii</taxon>
        <taxon>Teleostei</taxon>
        <taxon>Anguilliformes</taxon>
        <taxon>Synaphobranchidae</taxon>
        <taxon>Synaphobranchus</taxon>
    </lineage>
</organism>
<dbReference type="Gene3D" id="1.10.225.10">
    <property type="entry name" value="Saposin-like"/>
    <property type="match status" value="1"/>
</dbReference>
<evidence type="ECO:0000259" key="3">
    <source>
        <dbReference type="PROSITE" id="PS50015"/>
    </source>
</evidence>
<dbReference type="Proteomes" id="UP001152622">
    <property type="component" value="Chromosome 24"/>
</dbReference>
<accession>A0A9Q1IB68</accession>
<dbReference type="EMBL" id="JAINUF010000024">
    <property type="protein sequence ID" value="KAJ8333209.1"/>
    <property type="molecule type" value="Genomic_DNA"/>
</dbReference>
<feature type="domain" description="Saposin B-type" evidence="3">
    <location>
        <begin position="48"/>
        <end position="128"/>
    </location>
</feature>
<gene>
    <name evidence="4" type="ORF">SKAU_G00421050</name>
</gene>
<protein>
    <recommendedName>
        <fullName evidence="3">Saposin B-type domain-containing protein</fullName>
    </recommendedName>
</protein>
<keyword evidence="2" id="KW-0732">Signal</keyword>
<dbReference type="InterPro" id="IPR008138">
    <property type="entry name" value="SapB_2"/>
</dbReference>
<dbReference type="PANTHER" id="PTHR15541:SF2">
    <property type="entry name" value="GRANULYSIN"/>
    <property type="match status" value="1"/>
</dbReference>
<name>A0A9Q1IB68_SYNKA</name>
<proteinExistence type="predicted"/>
<sequence length="131" mass="14788">MKFAIILCFLLAYTACAQSGHFHGNGVLETDDDMALEAEAEAETTENIPGFCSICKRIMNKVKASMSDHESKEEITKKLHNVCNKMRVFKRTCKKVVNKYLVKLVDELLTSDGARTACVKIKLCKRKALWE</sequence>
<dbReference type="Pfam" id="PF05184">
    <property type="entry name" value="SapB_1"/>
    <property type="match status" value="1"/>
</dbReference>
<dbReference type="PANTHER" id="PTHR15541">
    <property type="entry name" value="GRANULYSIN RELATED"/>
    <property type="match status" value="1"/>
</dbReference>
<dbReference type="SUPFAM" id="SSF47862">
    <property type="entry name" value="Saposin"/>
    <property type="match status" value="1"/>
</dbReference>
<dbReference type="GO" id="GO:0006629">
    <property type="term" value="P:lipid metabolic process"/>
    <property type="evidence" value="ECO:0007669"/>
    <property type="project" value="InterPro"/>
</dbReference>
<keyword evidence="1" id="KW-1015">Disulfide bond</keyword>
<keyword evidence="5" id="KW-1185">Reference proteome</keyword>
<dbReference type="GO" id="GO:0042742">
    <property type="term" value="P:defense response to bacterium"/>
    <property type="evidence" value="ECO:0007669"/>
    <property type="project" value="InterPro"/>
</dbReference>
<dbReference type="Pfam" id="PF03489">
    <property type="entry name" value="SapB_2"/>
    <property type="match status" value="1"/>
</dbReference>
<dbReference type="PROSITE" id="PS50015">
    <property type="entry name" value="SAP_B"/>
    <property type="match status" value="1"/>
</dbReference>
<comment type="caution">
    <text evidence="4">The sequence shown here is derived from an EMBL/GenBank/DDBJ whole genome shotgun (WGS) entry which is preliminary data.</text>
</comment>
<evidence type="ECO:0000256" key="1">
    <source>
        <dbReference type="ARBA" id="ARBA00023157"/>
    </source>
</evidence>
<evidence type="ECO:0000313" key="4">
    <source>
        <dbReference type="EMBL" id="KAJ8333209.1"/>
    </source>
</evidence>
<dbReference type="SMART" id="SM00741">
    <property type="entry name" value="SapB"/>
    <property type="match status" value="1"/>
</dbReference>
<dbReference type="InterPro" id="IPR038847">
    <property type="entry name" value="Granulysin-like"/>
</dbReference>
<feature type="chain" id="PRO_5040493878" description="Saposin B-type domain-containing protein" evidence="2">
    <location>
        <begin position="20"/>
        <end position="131"/>
    </location>
</feature>